<name>A0A8J9VU95_9NEOP</name>
<feature type="domain" description="C2H2-type" evidence="6">
    <location>
        <begin position="324"/>
        <end position="348"/>
    </location>
</feature>
<accession>A0A8J9VU95</accession>
<keyword evidence="3 5" id="KW-0863">Zinc-finger</keyword>
<feature type="domain" description="C2H2-type" evidence="6">
    <location>
        <begin position="296"/>
        <end position="323"/>
    </location>
</feature>
<evidence type="ECO:0000313" key="8">
    <source>
        <dbReference type="Proteomes" id="UP000838878"/>
    </source>
</evidence>
<dbReference type="PROSITE" id="PS00028">
    <property type="entry name" value="ZINC_FINGER_C2H2_1"/>
    <property type="match status" value="3"/>
</dbReference>
<dbReference type="SMART" id="SM00868">
    <property type="entry name" value="zf-AD"/>
    <property type="match status" value="1"/>
</dbReference>
<dbReference type="InterPro" id="IPR012934">
    <property type="entry name" value="Znf_AD"/>
</dbReference>
<dbReference type="Gene3D" id="3.30.160.60">
    <property type="entry name" value="Classic Zinc Finger"/>
    <property type="match status" value="2"/>
</dbReference>
<dbReference type="EMBL" id="OV170228">
    <property type="protein sequence ID" value="CAH0730118.1"/>
    <property type="molecule type" value="Genomic_DNA"/>
</dbReference>
<sequence>MDEMDILWSKEKLHKIFSKDSLPLKTAHASGDAGVSIRCCRLCGDDANLSCFSDTFIWEGVKERYDKLLYDCFGIRVFPADSMICERCVRQLRNAQRFRALVQAAFTRPPSEYSTYRSQLGVGESFTKNKKKRKSTHELLKKSTRTTVVGCNKKRKLNERKTAINSSNVQVRRINIACTMCNHKYPMIVPFEGWKKFVCSRCKKNSEPRTGSFRKYATSRMTPLNTRDRSNLNAKTDLREKSRVCSLPKKPSQITKQESFLRPKYQCSQCNKKYLIAQHLNHHVESVHTNLKNIDYLCAVCGKDMNTKDLLERHMRMHTGQPIYQCDVCMRVFKGRRAFQTHYLTHGK</sequence>
<evidence type="ECO:0000256" key="4">
    <source>
        <dbReference type="ARBA" id="ARBA00022833"/>
    </source>
</evidence>
<evidence type="ECO:0000256" key="3">
    <source>
        <dbReference type="ARBA" id="ARBA00022771"/>
    </source>
</evidence>
<dbReference type="InterPro" id="IPR013087">
    <property type="entry name" value="Znf_C2H2_type"/>
</dbReference>
<protein>
    <recommendedName>
        <fullName evidence="6">C2H2-type domain-containing protein</fullName>
    </recommendedName>
</protein>
<organism evidence="7 8">
    <name type="scientific">Brenthis ino</name>
    <name type="common">lesser marbled fritillary</name>
    <dbReference type="NCBI Taxonomy" id="405034"/>
    <lineage>
        <taxon>Eukaryota</taxon>
        <taxon>Metazoa</taxon>
        <taxon>Ecdysozoa</taxon>
        <taxon>Arthropoda</taxon>
        <taxon>Hexapoda</taxon>
        <taxon>Insecta</taxon>
        <taxon>Pterygota</taxon>
        <taxon>Neoptera</taxon>
        <taxon>Endopterygota</taxon>
        <taxon>Lepidoptera</taxon>
        <taxon>Glossata</taxon>
        <taxon>Ditrysia</taxon>
        <taxon>Papilionoidea</taxon>
        <taxon>Nymphalidae</taxon>
        <taxon>Heliconiinae</taxon>
        <taxon>Argynnini</taxon>
        <taxon>Brenthis</taxon>
    </lineage>
</organism>
<dbReference type="SUPFAM" id="SSF57667">
    <property type="entry name" value="beta-beta-alpha zinc fingers"/>
    <property type="match status" value="2"/>
</dbReference>
<keyword evidence="4" id="KW-0862">Zinc</keyword>
<dbReference type="PANTHER" id="PTHR24379">
    <property type="entry name" value="KRAB AND ZINC FINGER DOMAIN-CONTAINING"/>
    <property type="match status" value="1"/>
</dbReference>
<evidence type="ECO:0000256" key="5">
    <source>
        <dbReference type="PROSITE-ProRule" id="PRU00042"/>
    </source>
</evidence>
<evidence type="ECO:0000313" key="7">
    <source>
        <dbReference type="EMBL" id="CAH0730118.1"/>
    </source>
</evidence>
<feature type="domain" description="C2H2-type" evidence="6">
    <location>
        <begin position="265"/>
        <end position="293"/>
    </location>
</feature>
<dbReference type="GO" id="GO:0005634">
    <property type="term" value="C:nucleus"/>
    <property type="evidence" value="ECO:0007669"/>
    <property type="project" value="InterPro"/>
</dbReference>
<keyword evidence="8" id="KW-1185">Reference proteome</keyword>
<dbReference type="AlphaFoldDB" id="A0A8J9VU95"/>
<gene>
    <name evidence="7" type="ORF">BINO364_LOCUS15135</name>
</gene>
<dbReference type="PROSITE" id="PS50157">
    <property type="entry name" value="ZINC_FINGER_C2H2_2"/>
    <property type="match status" value="3"/>
</dbReference>
<dbReference type="SMART" id="SM00355">
    <property type="entry name" value="ZnF_C2H2"/>
    <property type="match status" value="3"/>
</dbReference>
<dbReference type="OrthoDB" id="8117402at2759"/>
<dbReference type="Proteomes" id="UP000838878">
    <property type="component" value="Chromosome 8"/>
</dbReference>
<keyword evidence="2" id="KW-0677">Repeat</keyword>
<dbReference type="Pfam" id="PF07776">
    <property type="entry name" value="zf-AD"/>
    <property type="match status" value="1"/>
</dbReference>
<feature type="non-terminal residue" evidence="7">
    <location>
        <position position="348"/>
    </location>
</feature>
<evidence type="ECO:0000256" key="1">
    <source>
        <dbReference type="ARBA" id="ARBA00022723"/>
    </source>
</evidence>
<dbReference type="SUPFAM" id="SSF57716">
    <property type="entry name" value="Glucocorticoid receptor-like (DNA-binding domain)"/>
    <property type="match status" value="1"/>
</dbReference>
<dbReference type="InterPro" id="IPR036236">
    <property type="entry name" value="Znf_C2H2_sf"/>
</dbReference>
<dbReference type="PANTHER" id="PTHR24379:SF121">
    <property type="entry name" value="C2H2-TYPE DOMAIN-CONTAINING PROTEIN"/>
    <property type="match status" value="1"/>
</dbReference>
<evidence type="ECO:0000256" key="2">
    <source>
        <dbReference type="ARBA" id="ARBA00022737"/>
    </source>
</evidence>
<keyword evidence="1" id="KW-0479">Metal-binding</keyword>
<dbReference type="FunFam" id="3.30.160.60:FF:000446">
    <property type="entry name" value="Zinc finger protein"/>
    <property type="match status" value="1"/>
</dbReference>
<evidence type="ECO:0000259" key="6">
    <source>
        <dbReference type="PROSITE" id="PS50157"/>
    </source>
</evidence>
<proteinExistence type="predicted"/>
<dbReference type="GO" id="GO:0008270">
    <property type="term" value="F:zinc ion binding"/>
    <property type="evidence" value="ECO:0007669"/>
    <property type="project" value="UniProtKB-KW"/>
</dbReference>
<dbReference type="Pfam" id="PF00096">
    <property type="entry name" value="zf-C2H2"/>
    <property type="match status" value="1"/>
</dbReference>
<reference evidence="7" key="1">
    <citation type="submission" date="2021-12" db="EMBL/GenBank/DDBJ databases">
        <authorList>
            <person name="Martin H S."/>
        </authorList>
    </citation>
    <scope>NUCLEOTIDE SEQUENCE</scope>
</reference>